<protein>
    <submittedName>
        <fullName evidence="1">Uncharacterized protein</fullName>
    </submittedName>
</protein>
<reference evidence="2" key="1">
    <citation type="submission" date="2024-07" db="EMBL/GenBank/DDBJ databases">
        <title>Two chromosome-level genome assemblies of Korean endemic species Abeliophyllum distichum and Forsythia ovata (Oleaceae).</title>
        <authorList>
            <person name="Jang H."/>
        </authorList>
    </citation>
    <scope>NUCLEOTIDE SEQUENCE [LARGE SCALE GENOMIC DNA]</scope>
</reference>
<dbReference type="EMBL" id="JBFOLJ010000011">
    <property type="protein sequence ID" value="KAL2493909.1"/>
    <property type="molecule type" value="Genomic_DNA"/>
</dbReference>
<dbReference type="AlphaFoldDB" id="A0ABD1RZL7"/>
<proteinExistence type="predicted"/>
<organism evidence="1 2">
    <name type="scientific">Forsythia ovata</name>
    <dbReference type="NCBI Taxonomy" id="205694"/>
    <lineage>
        <taxon>Eukaryota</taxon>
        <taxon>Viridiplantae</taxon>
        <taxon>Streptophyta</taxon>
        <taxon>Embryophyta</taxon>
        <taxon>Tracheophyta</taxon>
        <taxon>Spermatophyta</taxon>
        <taxon>Magnoliopsida</taxon>
        <taxon>eudicotyledons</taxon>
        <taxon>Gunneridae</taxon>
        <taxon>Pentapetalae</taxon>
        <taxon>asterids</taxon>
        <taxon>lamiids</taxon>
        <taxon>Lamiales</taxon>
        <taxon>Oleaceae</taxon>
        <taxon>Forsythieae</taxon>
        <taxon>Forsythia</taxon>
    </lineage>
</organism>
<name>A0ABD1RZL7_9LAMI</name>
<dbReference type="Proteomes" id="UP001604277">
    <property type="component" value="Unassembled WGS sequence"/>
</dbReference>
<accession>A0ABD1RZL7</accession>
<evidence type="ECO:0000313" key="1">
    <source>
        <dbReference type="EMBL" id="KAL2493909.1"/>
    </source>
</evidence>
<comment type="caution">
    <text evidence="1">The sequence shown here is derived from an EMBL/GenBank/DDBJ whole genome shotgun (WGS) entry which is preliminary data.</text>
</comment>
<evidence type="ECO:0000313" key="2">
    <source>
        <dbReference type="Proteomes" id="UP001604277"/>
    </source>
</evidence>
<sequence length="263" mass="28862">MDEREIPSLKLLILSTAFIPTSTVPWVVGVVGNVSSSIPVPSMVHVPVAIVHPVVRIVEIELSYVPSVASVEQLEGVEHQVKGKWVDKWEKVAPKRALEDEGDTAGSANVNRGGIAPPQETTGSILLFQAWCRYPFLILLIGPNVSTLSLTELDQAILEKLLHSSAMATTSVHKNWTSIWAKVTESVDLLELIKMVEMNTAWSHVLNCELYKVFAMEVDELRSKVVGTKDIDALRLENKALYVQLAVAKDARARSEVAGNFGD</sequence>
<gene>
    <name evidence="1" type="ORF">Fot_37666</name>
</gene>
<keyword evidence="2" id="KW-1185">Reference proteome</keyword>